<accession>A0A1N6CN40</accession>
<dbReference type="AlphaFoldDB" id="A0A1N6CN40"/>
<evidence type="ECO:0000313" key="2">
    <source>
        <dbReference type="EMBL" id="SIN59990.1"/>
    </source>
</evidence>
<reference evidence="3" key="1">
    <citation type="submission" date="2016-11" db="EMBL/GenBank/DDBJ databases">
        <authorList>
            <person name="Varghese N."/>
            <person name="Submissions S."/>
        </authorList>
    </citation>
    <scope>NUCLEOTIDE SEQUENCE [LARGE SCALE GENOMIC DNA]</scope>
    <source>
        <strain evidence="3">DSM 22363</strain>
    </source>
</reference>
<keyword evidence="3" id="KW-1185">Reference proteome</keyword>
<sequence length="70" mass="7699">MITTLSSNRHSRECGNPLPGPATPDPRLRGDDKVGDLLRAFAPSREKFLSFGLTRSREDTETNSRAGVEI</sequence>
<gene>
    <name evidence="2" type="ORF">SAMN02745824_0530</name>
</gene>
<dbReference type="Proteomes" id="UP000185192">
    <property type="component" value="Unassembled WGS sequence"/>
</dbReference>
<organism evidence="2 3">
    <name type="scientific">Parasphingorhabdus marina DSM 22363</name>
    <dbReference type="NCBI Taxonomy" id="1123272"/>
    <lineage>
        <taxon>Bacteria</taxon>
        <taxon>Pseudomonadati</taxon>
        <taxon>Pseudomonadota</taxon>
        <taxon>Alphaproteobacteria</taxon>
        <taxon>Sphingomonadales</taxon>
        <taxon>Sphingomonadaceae</taxon>
        <taxon>Parasphingorhabdus</taxon>
    </lineage>
</organism>
<evidence type="ECO:0000256" key="1">
    <source>
        <dbReference type="SAM" id="MobiDB-lite"/>
    </source>
</evidence>
<feature type="region of interest" description="Disordered" evidence="1">
    <location>
        <begin position="1"/>
        <end position="32"/>
    </location>
</feature>
<dbReference type="STRING" id="1123272.SAMN02745824_0530"/>
<name>A0A1N6CN40_9SPHN</name>
<protein>
    <submittedName>
        <fullName evidence="2">Uncharacterized protein</fullName>
    </submittedName>
</protein>
<evidence type="ECO:0000313" key="3">
    <source>
        <dbReference type="Proteomes" id="UP000185192"/>
    </source>
</evidence>
<proteinExistence type="predicted"/>
<dbReference type="EMBL" id="FSQW01000001">
    <property type="protein sequence ID" value="SIN59990.1"/>
    <property type="molecule type" value="Genomic_DNA"/>
</dbReference>